<dbReference type="AlphaFoldDB" id="A0AA88F0W9"/>
<reference evidence="1 2" key="1">
    <citation type="submission" date="2018-08" db="EMBL/GenBank/DDBJ databases">
        <title>Crown Gall in kiwifruit.</title>
        <authorList>
            <person name="Visnovsky S.B."/>
            <person name="Pitman A.R."/>
        </authorList>
    </citation>
    <scope>NUCLEOTIDE SEQUENCE [LARGE SCALE GENOMIC DNA]</scope>
    <source>
        <strain evidence="1 2">SBV_302_78_2</strain>
    </source>
</reference>
<organism evidence="1 2">
    <name type="scientific">Rhizobium rhizogenes</name>
    <name type="common">Agrobacterium rhizogenes</name>
    <dbReference type="NCBI Taxonomy" id="359"/>
    <lineage>
        <taxon>Bacteria</taxon>
        <taxon>Pseudomonadati</taxon>
        <taxon>Pseudomonadota</taxon>
        <taxon>Alphaproteobacteria</taxon>
        <taxon>Hyphomicrobiales</taxon>
        <taxon>Rhizobiaceae</taxon>
        <taxon>Rhizobium/Agrobacterium group</taxon>
        <taxon>Rhizobium</taxon>
    </lineage>
</organism>
<evidence type="ECO:0000313" key="1">
    <source>
        <dbReference type="EMBL" id="KAA3502891.1"/>
    </source>
</evidence>
<name>A0AA88F0W9_RHIRH</name>
<gene>
    <name evidence="1" type="ORF">DXM27_08100</name>
</gene>
<proteinExistence type="predicted"/>
<comment type="caution">
    <text evidence="1">The sequence shown here is derived from an EMBL/GenBank/DDBJ whole genome shotgun (WGS) entry which is preliminary data.</text>
</comment>
<dbReference type="EMBL" id="QRFF01000002">
    <property type="protein sequence ID" value="KAA3502891.1"/>
    <property type="molecule type" value="Genomic_DNA"/>
</dbReference>
<protein>
    <submittedName>
        <fullName evidence="1">Uncharacterized protein</fullName>
    </submittedName>
</protein>
<sequence length="142" mass="16591">MGVRDVQSSAGVIRNNYLSKEESFMYDREGRFRMEDTMNAARIEYTEKAVMHMAARRCDVIRISQTEAVLALLTKYSLPNQFYLDIPDARITKIGCVMLRVNANNTIHVRFLRMLTQKELDRVFVFSTHPGHKDRKLDIRSF</sequence>
<evidence type="ECO:0000313" key="2">
    <source>
        <dbReference type="Proteomes" id="UP000473658"/>
    </source>
</evidence>
<accession>A0AA88F0W9</accession>
<dbReference type="Proteomes" id="UP000473658">
    <property type="component" value="Unassembled WGS sequence"/>
</dbReference>